<keyword evidence="3" id="KW-0813">Transport</keyword>
<proteinExistence type="inferred from homology"/>
<evidence type="ECO:0000313" key="11">
    <source>
        <dbReference type="Proteomes" id="UP000324575"/>
    </source>
</evidence>
<dbReference type="PROSITE" id="PS51012">
    <property type="entry name" value="ABC_TM2"/>
    <property type="match status" value="1"/>
</dbReference>
<feature type="domain" description="ABC transmembrane type-2" evidence="9">
    <location>
        <begin position="130"/>
        <end position="369"/>
    </location>
</feature>
<protein>
    <submittedName>
        <fullName evidence="10">Inner membrane transport permease YbhR</fullName>
    </submittedName>
</protein>
<dbReference type="InterPro" id="IPR013525">
    <property type="entry name" value="ABC2_TM"/>
</dbReference>
<dbReference type="Pfam" id="PF12698">
    <property type="entry name" value="ABC2_membrane_3"/>
    <property type="match status" value="1"/>
</dbReference>
<comment type="caution">
    <text evidence="10">The sequence shown here is derived from an EMBL/GenBank/DDBJ whole genome shotgun (WGS) entry which is preliminary data.</text>
</comment>
<evidence type="ECO:0000256" key="5">
    <source>
        <dbReference type="ARBA" id="ARBA00022692"/>
    </source>
</evidence>
<evidence type="ECO:0000256" key="4">
    <source>
        <dbReference type="ARBA" id="ARBA00022475"/>
    </source>
</evidence>
<comment type="similarity">
    <text evidence="2">Belongs to the ABC-2 integral membrane protein family.</text>
</comment>
<dbReference type="PANTHER" id="PTHR30294">
    <property type="entry name" value="MEMBRANE COMPONENT OF ABC TRANSPORTER YHHJ-RELATED"/>
    <property type="match status" value="1"/>
</dbReference>
<feature type="transmembrane region" description="Helical" evidence="8">
    <location>
        <begin position="348"/>
        <end position="366"/>
    </location>
</feature>
<evidence type="ECO:0000256" key="1">
    <source>
        <dbReference type="ARBA" id="ARBA00004651"/>
    </source>
</evidence>
<organism evidence="10 11">
    <name type="scientific">Candidatus Ordinivivax streblomastigis</name>
    <dbReference type="NCBI Taxonomy" id="2540710"/>
    <lineage>
        <taxon>Bacteria</taxon>
        <taxon>Pseudomonadati</taxon>
        <taxon>Bacteroidota</taxon>
        <taxon>Bacteroidia</taxon>
        <taxon>Bacteroidales</taxon>
        <taxon>Candidatus Ordinivivax</taxon>
    </lineage>
</organism>
<feature type="transmembrane region" description="Helical" evidence="8">
    <location>
        <begin position="289"/>
        <end position="315"/>
    </location>
</feature>
<keyword evidence="7 8" id="KW-0472">Membrane</keyword>
<feature type="transmembrane region" description="Helical" evidence="8">
    <location>
        <begin position="230"/>
        <end position="250"/>
    </location>
</feature>
<gene>
    <name evidence="10" type="ORF">EZS26_000813</name>
</gene>
<dbReference type="GO" id="GO:0140359">
    <property type="term" value="F:ABC-type transporter activity"/>
    <property type="evidence" value="ECO:0007669"/>
    <property type="project" value="InterPro"/>
</dbReference>
<dbReference type="EMBL" id="SNRX01000004">
    <property type="protein sequence ID" value="KAA6302918.1"/>
    <property type="molecule type" value="Genomic_DNA"/>
</dbReference>
<reference evidence="10 11" key="1">
    <citation type="submission" date="2019-03" db="EMBL/GenBank/DDBJ databases">
        <title>Single cell metagenomics reveals metabolic interactions within the superorganism composed of flagellate Streblomastix strix and complex community of Bacteroidetes bacteria on its surface.</title>
        <authorList>
            <person name="Treitli S.C."/>
            <person name="Kolisko M."/>
            <person name="Husnik F."/>
            <person name="Keeling P."/>
            <person name="Hampl V."/>
        </authorList>
    </citation>
    <scope>NUCLEOTIDE SEQUENCE [LARGE SCALE GENOMIC DNA]</scope>
    <source>
        <strain evidence="10">St1</strain>
    </source>
</reference>
<evidence type="ECO:0000256" key="8">
    <source>
        <dbReference type="SAM" id="Phobius"/>
    </source>
</evidence>
<accession>A0A5M8P3F8</accession>
<dbReference type="AlphaFoldDB" id="A0A5M8P3F8"/>
<sequence length="370" mass="41530">MLNYLIQKEFKQIFRNSFIPKILVALPLMVILVFPWAANQEITNIKVDVVDRDHSASSRRLTEKIAASSYFQLTTLSKRYETALEQIADGKADIILEIQPGFEKALMVTGAAEVRISSNAVNIMKGGLGSGYMSQIVQDFASELRSEYLPAAGKSALPVIQIVSQNRFNPFSDYKVFMIPALLVMLLTIICGFLPTLNIVSEKEIGTIEQINVTPVSKIAFILSKLIPNWIMGLVIMTIYLLLAYFVYGLSPAGNILTVYFFALIYIFVVSGLGLVISNYSSTVQQAMFMMFFFMIIMIMLSGLFTPIASMPYWAQHLTLFNPLRYFIEIMRMVYLKGSSVFQLGNQFAALMVFALLLNGLAVVSYHKNR</sequence>
<dbReference type="Proteomes" id="UP000324575">
    <property type="component" value="Unassembled WGS sequence"/>
</dbReference>
<dbReference type="PANTHER" id="PTHR30294:SF29">
    <property type="entry name" value="MULTIDRUG ABC TRANSPORTER PERMEASE YBHS-RELATED"/>
    <property type="match status" value="1"/>
</dbReference>
<feature type="transmembrane region" description="Helical" evidence="8">
    <location>
        <begin position="18"/>
        <end position="38"/>
    </location>
</feature>
<keyword evidence="4" id="KW-1003">Cell membrane</keyword>
<keyword evidence="5 8" id="KW-0812">Transmembrane</keyword>
<evidence type="ECO:0000259" key="9">
    <source>
        <dbReference type="PROSITE" id="PS51012"/>
    </source>
</evidence>
<dbReference type="InterPro" id="IPR047817">
    <property type="entry name" value="ABC2_TM_bact-type"/>
</dbReference>
<evidence type="ECO:0000313" key="10">
    <source>
        <dbReference type="EMBL" id="KAA6302918.1"/>
    </source>
</evidence>
<evidence type="ECO:0000256" key="2">
    <source>
        <dbReference type="ARBA" id="ARBA00007783"/>
    </source>
</evidence>
<dbReference type="GO" id="GO:0005886">
    <property type="term" value="C:plasma membrane"/>
    <property type="evidence" value="ECO:0007669"/>
    <property type="project" value="UniProtKB-SubCell"/>
</dbReference>
<keyword evidence="6 8" id="KW-1133">Transmembrane helix</keyword>
<dbReference type="InterPro" id="IPR051449">
    <property type="entry name" value="ABC-2_transporter_component"/>
</dbReference>
<dbReference type="Gene3D" id="3.40.1710.10">
    <property type="entry name" value="abc type-2 transporter like domain"/>
    <property type="match status" value="1"/>
</dbReference>
<evidence type="ECO:0000256" key="6">
    <source>
        <dbReference type="ARBA" id="ARBA00022989"/>
    </source>
</evidence>
<feature type="transmembrane region" description="Helical" evidence="8">
    <location>
        <begin position="177"/>
        <end position="200"/>
    </location>
</feature>
<name>A0A5M8P3F8_9BACT</name>
<feature type="transmembrane region" description="Helical" evidence="8">
    <location>
        <begin position="256"/>
        <end position="277"/>
    </location>
</feature>
<evidence type="ECO:0000256" key="3">
    <source>
        <dbReference type="ARBA" id="ARBA00022448"/>
    </source>
</evidence>
<evidence type="ECO:0000256" key="7">
    <source>
        <dbReference type="ARBA" id="ARBA00023136"/>
    </source>
</evidence>
<comment type="subcellular location">
    <subcellularLocation>
        <location evidence="1">Cell membrane</location>
        <topology evidence="1">Multi-pass membrane protein</topology>
    </subcellularLocation>
</comment>